<dbReference type="EMBL" id="KQ086361">
    <property type="protein sequence ID" value="KLO05116.1"/>
    <property type="molecule type" value="Genomic_DNA"/>
</dbReference>
<dbReference type="InterPro" id="IPR040521">
    <property type="entry name" value="KDZ"/>
</dbReference>
<reference evidence="1 2" key="1">
    <citation type="submission" date="2015-04" db="EMBL/GenBank/DDBJ databases">
        <title>Complete genome sequence of Schizopora paradoxa KUC8140, a cosmopolitan wood degrader in East Asia.</title>
        <authorList>
            <consortium name="DOE Joint Genome Institute"/>
            <person name="Min B."/>
            <person name="Park H."/>
            <person name="Jang Y."/>
            <person name="Kim J.-J."/>
            <person name="Kim K.H."/>
            <person name="Pangilinan J."/>
            <person name="Lipzen A."/>
            <person name="Riley R."/>
            <person name="Grigoriev I.V."/>
            <person name="Spatafora J.W."/>
            <person name="Choi I.-G."/>
        </authorList>
    </citation>
    <scope>NUCLEOTIDE SEQUENCE [LARGE SCALE GENOMIC DNA]</scope>
    <source>
        <strain evidence="1 2">KUC8140</strain>
    </source>
</reference>
<dbReference type="InParanoid" id="A0A0H2RJZ6"/>
<gene>
    <name evidence="1" type="ORF">SCHPADRAFT_947170</name>
</gene>
<protein>
    <recommendedName>
        <fullName evidence="3">CxC2-like cysteine cluster KDZ transposase-associated domain-containing protein</fullName>
    </recommendedName>
</protein>
<keyword evidence="2" id="KW-1185">Reference proteome</keyword>
<dbReference type="Proteomes" id="UP000053477">
    <property type="component" value="Unassembled WGS sequence"/>
</dbReference>
<dbReference type="OrthoDB" id="2804062at2759"/>
<name>A0A0H2RJZ6_9AGAM</name>
<evidence type="ECO:0000313" key="2">
    <source>
        <dbReference type="Proteomes" id="UP000053477"/>
    </source>
</evidence>
<organism evidence="1 2">
    <name type="scientific">Schizopora paradoxa</name>
    <dbReference type="NCBI Taxonomy" id="27342"/>
    <lineage>
        <taxon>Eukaryota</taxon>
        <taxon>Fungi</taxon>
        <taxon>Dikarya</taxon>
        <taxon>Basidiomycota</taxon>
        <taxon>Agaricomycotina</taxon>
        <taxon>Agaricomycetes</taxon>
        <taxon>Hymenochaetales</taxon>
        <taxon>Schizoporaceae</taxon>
        <taxon>Schizopora</taxon>
    </lineage>
</organism>
<sequence>MVMPAGVGDLQKGERYSNIDYIFASSMKLYVPKRLVISYDIACQWSRNFVSRCSTLPYHIRFDPASTSVEYVIPKFHIAAHGTSCRTRYSLNFLRHMGRTDGENIERGWAWMNPASLSTREMGPGSRADTLDDQWCSWNFRIRTRLGTTLYRRLDESVSMARLQRDTHTAFTKTFHPNAVAKWSAQVDAWCADPLNTRIENPFEEPAPTITMADIRRELNAEEAEELAKGVVPTHAVSASQYLVAGLQLEDQQRSLYLQHAVTKSSSTTRSLAIEDKESELRRKIAQWKLDIQPKYMPGIPVAPANDDLNDDGGGDHAGEVWEVPLCLPSSFSAEQRRTYCAPGVEEKERRLRFAQAEDALDELRRVLRAVLALDTHKGKQTAGSGVAANTRMQTLLSRHRAKQDRIAERYRAARKALCALDPVGASAKEGWGNRLKVLNKSHVTPPVAEDGQSEGRLELSWIWLTSSGKAHPLATIDSLPEGEYDDSLRTEWAKSLARAERWEEEVILIPIEMRRVLRNMVFGAREWRLNSQQAISSSSKSTRIQAGYAAYAEKQAYILEELAQDYATLWLSLFREYGIDTPSGWPHMCSVERPIKRRVERRRDRMKNRVQAHALAGGSVPSHAISVT</sequence>
<accession>A0A0H2RJZ6</accession>
<dbReference type="Pfam" id="PF18758">
    <property type="entry name" value="KDZ"/>
    <property type="match status" value="1"/>
</dbReference>
<proteinExistence type="predicted"/>
<evidence type="ECO:0000313" key="1">
    <source>
        <dbReference type="EMBL" id="KLO05116.1"/>
    </source>
</evidence>
<dbReference type="STRING" id="27342.A0A0H2RJZ6"/>
<evidence type="ECO:0008006" key="3">
    <source>
        <dbReference type="Google" id="ProtNLM"/>
    </source>
</evidence>
<dbReference type="AlphaFoldDB" id="A0A0H2RJZ6"/>